<dbReference type="Proteomes" id="UP001447842">
    <property type="component" value="Chromosome"/>
</dbReference>
<organism evidence="1 2">
    <name type="scientific">Sulfurimonas diazotrophicus</name>
    <dbReference type="NCBI Taxonomy" id="3131939"/>
    <lineage>
        <taxon>Bacteria</taxon>
        <taxon>Pseudomonadati</taxon>
        <taxon>Campylobacterota</taxon>
        <taxon>Epsilonproteobacteria</taxon>
        <taxon>Campylobacterales</taxon>
        <taxon>Sulfurimonadaceae</taxon>
        <taxon>Sulfurimonas</taxon>
    </lineage>
</organism>
<reference evidence="1 2" key="1">
    <citation type="submission" date="2024-03" db="EMBL/GenBank/DDBJ databases">
        <title>Sulfurimonas sp. HSL3-1.</title>
        <authorList>
            <person name="Wang S."/>
        </authorList>
    </citation>
    <scope>NUCLEOTIDE SEQUENCE [LARGE SCALE GENOMIC DNA]</scope>
    <source>
        <strain evidence="1 2">HSL3-1</strain>
    </source>
</reference>
<dbReference type="RefSeq" id="WP_345972045.1">
    <property type="nucleotide sequence ID" value="NZ_CP147920.1"/>
</dbReference>
<sequence>MKKFNLVKEIISVDKPAMMAAVNGGKPFGITMKGEIHYPPYDARSCYLFQGSVARPAPSALMPTQPKSLAELLGGNMQVVEVEDRILIKAARNWQEIIGYNVRHADYDDTTGDGVAEFTDSELEEIGWQATEFGINYRELVELIEAQCDGTLFCIENEGENYHFSGMGFIDDMDCARKQCFDYCVKRIETLLREDESYHGAVLSGDEEEALAFFGVTVPDSAVE</sequence>
<evidence type="ECO:0000313" key="2">
    <source>
        <dbReference type="Proteomes" id="UP001447842"/>
    </source>
</evidence>
<protein>
    <submittedName>
        <fullName evidence="1">Uncharacterized protein</fullName>
    </submittedName>
</protein>
<keyword evidence="2" id="KW-1185">Reference proteome</keyword>
<dbReference type="EMBL" id="CP147920">
    <property type="protein sequence ID" value="XAU14289.1"/>
    <property type="molecule type" value="Genomic_DNA"/>
</dbReference>
<gene>
    <name evidence="1" type="ORF">WCY31_08465</name>
</gene>
<accession>A0ABZ3H807</accession>
<evidence type="ECO:0000313" key="1">
    <source>
        <dbReference type="EMBL" id="XAU14289.1"/>
    </source>
</evidence>
<name>A0ABZ3H807_9BACT</name>
<proteinExistence type="predicted"/>